<dbReference type="PANTHER" id="PTHR38795">
    <property type="entry name" value="DUF6604 DOMAIN-CONTAINING PROTEIN"/>
    <property type="match status" value="1"/>
</dbReference>
<name>A0A9P7UE18_9PEZI</name>
<evidence type="ECO:0000313" key="3">
    <source>
        <dbReference type="EMBL" id="KAG7053093.1"/>
    </source>
</evidence>
<dbReference type="Pfam" id="PF20253">
    <property type="entry name" value="DUF6604"/>
    <property type="match status" value="1"/>
</dbReference>
<dbReference type="Proteomes" id="UP000699042">
    <property type="component" value="Unassembled WGS sequence"/>
</dbReference>
<feature type="domain" description="DUF6604" evidence="2">
    <location>
        <begin position="1"/>
        <end position="135"/>
    </location>
</feature>
<evidence type="ECO:0000256" key="1">
    <source>
        <dbReference type="SAM" id="MobiDB-lite"/>
    </source>
</evidence>
<organism evidence="3 4">
    <name type="scientific">Colletotrichum scovillei</name>
    <dbReference type="NCBI Taxonomy" id="1209932"/>
    <lineage>
        <taxon>Eukaryota</taxon>
        <taxon>Fungi</taxon>
        <taxon>Dikarya</taxon>
        <taxon>Ascomycota</taxon>
        <taxon>Pezizomycotina</taxon>
        <taxon>Sordariomycetes</taxon>
        <taxon>Hypocreomycetidae</taxon>
        <taxon>Glomerellales</taxon>
        <taxon>Glomerellaceae</taxon>
        <taxon>Colletotrichum</taxon>
        <taxon>Colletotrichum acutatum species complex</taxon>
    </lineage>
</organism>
<feature type="region of interest" description="Disordered" evidence="1">
    <location>
        <begin position="1"/>
        <end position="60"/>
    </location>
</feature>
<evidence type="ECO:0000313" key="4">
    <source>
        <dbReference type="Proteomes" id="UP000699042"/>
    </source>
</evidence>
<protein>
    <recommendedName>
        <fullName evidence="2">DUF6604 domain-containing protein</fullName>
    </recommendedName>
</protein>
<accession>A0A9P7UE18</accession>
<proteinExistence type="predicted"/>
<evidence type="ECO:0000259" key="2">
    <source>
        <dbReference type="Pfam" id="PF20253"/>
    </source>
</evidence>
<dbReference type="PANTHER" id="PTHR38795:SF1">
    <property type="entry name" value="DUF6604 DOMAIN-CONTAINING PROTEIN"/>
    <property type="match status" value="1"/>
</dbReference>
<gene>
    <name evidence="3" type="ORF">JMJ77_000185</name>
</gene>
<feature type="compositionally biased region" description="Basic residues" evidence="1">
    <location>
        <begin position="30"/>
        <end position="54"/>
    </location>
</feature>
<dbReference type="EMBL" id="JAESDN010000003">
    <property type="protein sequence ID" value="KAG7053093.1"/>
    <property type="molecule type" value="Genomic_DNA"/>
</dbReference>
<keyword evidence="4" id="KW-1185">Reference proteome</keyword>
<dbReference type="AlphaFoldDB" id="A0A9P7UE18"/>
<comment type="caution">
    <text evidence="3">The sequence shown here is derived from an EMBL/GenBank/DDBJ whole genome shotgun (WGS) entry which is preliminary data.</text>
</comment>
<sequence length="781" mass="88465">MFSALDLGEDEQTSEPESESGNESQSVSQNKKKRFDKGKKNKKGKAKRKGSKRAHASDSDKEAPLECFRILEADEDLMDEYSMAVSAFRSEWCDMRTYLQDIWEGVAYHDLNSAVAGAVSKVAIAKVRKTELAIFVDFPGNDCYHNIIQAFDRSILKQTSGPDTVADGRDNVGKGHNGDIREQLLLHTYQDLLDFIKDFQKNRTGRPTKAMQAKIKNWDVDFSVESATSEERILWRRSFTINWLFDLVNVFSLPVIQSLKGSHKFTSLENINWSTTHGQQSDNRGLFGLEDFACFVTTLAMQKPSTDITGKILPHHVFQLQCIVDATAIWRGWSFDEHGSHQVKSPAASFVPTVQVNFFIGRDGANQDTGYCPVFSTLCEDVFAEHKPEYANFGNCRSLWELGDDFIHLLGVSRMAEGAKDRHEIASRFSPVNSNGLWDYSPYLCGVGLVEGLQLAYSTSMAAWNRVHEPFTFVHLHNMLKERGSIFDDGKIPKDKFAKGLQDVFNRTLENKSKNKTDGYDGGDLDSLARFRGKSQLVLYQEADWDPSRIPDKVLDPRSAIGIVRLNQARRLSLETGEVHFEETELVRTAMKKGMGDDWLGVSTTLEEAMKTANRCHFLFPPKALVVAEEQEDDGTEWNNLRIFLEDLEAAKIDICNDIVGCRPFSGLNYTEIAWTLMRMFKDIEDELDEQGGPDWRCSRCSHDSEEDKAIHNRLHLARSVMDSAQGNEERLPVFAKHFDEYFSILPEYMYFAKYENPLRILADRSGESLPPDLAGVCLVM</sequence>
<dbReference type="InterPro" id="IPR016864">
    <property type="entry name" value="UCP028035"/>
</dbReference>
<dbReference type="InterPro" id="IPR046539">
    <property type="entry name" value="DUF6604"/>
</dbReference>
<dbReference type="PIRSF" id="PIRSF028035">
    <property type="entry name" value="UCP028035"/>
    <property type="match status" value="1"/>
</dbReference>
<reference evidence="3" key="1">
    <citation type="submission" date="2021-05" db="EMBL/GenBank/DDBJ databases">
        <title>Comparative genomics of three Colletotrichum scovillei strains and genetic complementation revealed genes involved fungal growth and virulence on chili pepper.</title>
        <authorList>
            <person name="Hsieh D.-K."/>
            <person name="Chuang S.-C."/>
            <person name="Chen C.-Y."/>
            <person name="Chao Y.-T."/>
            <person name="Lu M.-Y.J."/>
            <person name="Lee M.-H."/>
            <person name="Shih M.-C."/>
        </authorList>
    </citation>
    <scope>NUCLEOTIDE SEQUENCE</scope>
    <source>
        <strain evidence="3">Coll-153</strain>
    </source>
</reference>
<feature type="compositionally biased region" description="Acidic residues" evidence="1">
    <location>
        <begin position="7"/>
        <end position="20"/>
    </location>
</feature>